<dbReference type="Pfam" id="PF00072">
    <property type="entry name" value="Response_reg"/>
    <property type="match status" value="1"/>
</dbReference>
<gene>
    <name evidence="8" type="ORF">C7389_12262</name>
</gene>
<comment type="caution">
    <text evidence="8">The sequence shown here is derived from an EMBL/GenBank/DDBJ whole genome shotgun (WGS) entry which is preliminary data.</text>
</comment>
<keyword evidence="3" id="KW-0238">DNA-binding</keyword>
<keyword evidence="9" id="KW-1185">Reference proteome</keyword>
<dbReference type="PANTHER" id="PTHR43214">
    <property type="entry name" value="TWO-COMPONENT RESPONSE REGULATOR"/>
    <property type="match status" value="1"/>
</dbReference>
<evidence type="ECO:0000256" key="3">
    <source>
        <dbReference type="ARBA" id="ARBA00023125"/>
    </source>
</evidence>
<evidence type="ECO:0000256" key="5">
    <source>
        <dbReference type="PROSITE-ProRule" id="PRU00169"/>
    </source>
</evidence>
<evidence type="ECO:0000259" key="6">
    <source>
        <dbReference type="PROSITE" id="PS50043"/>
    </source>
</evidence>
<dbReference type="SMART" id="SM00448">
    <property type="entry name" value="REC"/>
    <property type="match status" value="1"/>
</dbReference>
<evidence type="ECO:0000313" key="9">
    <source>
        <dbReference type="Proteomes" id="UP000295129"/>
    </source>
</evidence>
<dbReference type="EMBL" id="SNVV01000022">
    <property type="protein sequence ID" value="TDN47105.1"/>
    <property type="molecule type" value="Genomic_DNA"/>
</dbReference>
<evidence type="ECO:0000256" key="2">
    <source>
        <dbReference type="ARBA" id="ARBA00023015"/>
    </source>
</evidence>
<evidence type="ECO:0000259" key="7">
    <source>
        <dbReference type="PROSITE" id="PS50110"/>
    </source>
</evidence>
<dbReference type="Gene3D" id="3.40.50.2300">
    <property type="match status" value="1"/>
</dbReference>
<dbReference type="PANTHER" id="PTHR43214:SF41">
    <property type="entry name" value="NITRATE_NITRITE RESPONSE REGULATOR PROTEIN NARP"/>
    <property type="match status" value="1"/>
</dbReference>
<keyword evidence="4" id="KW-0804">Transcription</keyword>
<dbReference type="Proteomes" id="UP000295129">
    <property type="component" value="Unassembled WGS sequence"/>
</dbReference>
<protein>
    <submittedName>
        <fullName evidence="8">LuxR family two component transcriptional regulator</fullName>
    </submittedName>
</protein>
<dbReference type="InterPro" id="IPR011006">
    <property type="entry name" value="CheY-like_superfamily"/>
</dbReference>
<feature type="modified residue" description="4-aspartylphosphate" evidence="5">
    <location>
        <position position="57"/>
    </location>
</feature>
<dbReference type="GO" id="GO:0000160">
    <property type="term" value="P:phosphorelay signal transduction system"/>
    <property type="evidence" value="ECO:0007669"/>
    <property type="project" value="InterPro"/>
</dbReference>
<dbReference type="CDD" id="cd17535">
    <property type="entry name" value="REC_NarL-like"/>
    <property type="match status" value="1"/>
</dbReference>
<accession>A0A4R6DPZ9</accession>
<dbReference type="PROSITE" id="PS50043">
    <property type="entry name" value="HTH_LUXR_2"/>
    <property type="match status" value="1"/>
</dbReference>
<organism evidence="8 9">
    <name type="scientific">Azoarcus indigens</name>
    <dbReference type="NCBI Taxonomy" id="29545"/>
    <lineage>
        <taxon>Bacteria</taxon>
        <taxon>Pseudomonadati</taxon>
        <taxon>Pseudomonadota</taxon>
        <taxon>Betaproteobacteria</taxon>
        <taxon>Rhodocyclales</taxon>
        <taxon>Zoogloeaceae</taxon>
        <taxon>Azoarcus</taxon>
    </lineage>
</organism>
<dbReference type="GO" id="GO:0003677">
    <property type="term" value="F:DNA binding"/>
    <property type="evidence" value="ECO:0007669"/>
    <property type="project" value="UniProtKB-KW"/>
</dbReference>
<keyword evidence="2" id="KW-0805">Transcription regulation</keyword>
<evidence type="ECO:0000313" key="8">
    <source>
        <dbReference type="EMBL" id="TDN47105.1"/>
    </source>
</evidence>
<dbReference type="InterPro" id="IPR000792">
    <property type="entry name" value="Tscrpt_reg_LuxR_C"/>
</dbReference>
<dbReference type="CDD" id="cd06170">
    <property type="entry name" value="LuxR_C_like"/>
    <property type="match status" value="1"/>
</dbReference>
<dbReference type="AlphaFoldDB" id="A0A4R6DPZ9"/>
<dbReference type="RefSeq" id="WP_211168547.1">
    <property type="nucleotide sequence ID" value="NZ_SNVV01000022.1"/>
</dbReference>
<dbReference type="PRINTS" id="PR00038">
    <property type="entry name" value="HTHLUXR"/>
</dbReference>
<dbReference type="PROSITE" id="PS50110">
    <property type="entry name" value="RESPONSE_REGULATORY"/>
    <property type="match status" value="1"/>
</dbReference>
<dbReference type="SMART" id="SM00421">
    <property type="entry name" value="HTH_LUXR"/>
    <property type="match status" value="1"/>
</dbReference>
<dbReference type="InterPro" id="IPR001789">
    <property type="entry name" value="Sig_transdc_resp-reg_receiver"/>
</dbReference>
<sequence>MGNIVPTLIADDHELVLEGIRHILAPAPDFELVGEARDGWETLEQLRSARPRLLLMDLSLPGPHGVDLLKRVRAEFPPVRILAFSLNNESQTAARALRAGAAGYLSKDCKPAQLLLAARKVAAGEHYLDPELAGRLVFEALLSEERQPHELLSDKEYEIFLRVASGAPLNDIAGELKVSSKTVSTHKARVMQKLGLSSNADLVRYALKRGLVN</sequence>
<feature type="domain" description="Response regulatory" evidence="7">
    <location>
        <begin position="6"/>
        <end position="122"/>
    </location>
</feature>
<dbReference type="InterPro" id="IPR016032">
    <property type="entry name" value="Sig_transdc_resp-reg_C-effctor"/>
</dbReference>
<name>A0A4R6DPZ9_9RHOO</name>
<dbReference type="SUPFAM" id="SSF46894">
    <property type="entry name" value="C-terminal effector domain of the bipartite response regulators"/>
    <property type="match status" value="1"/>
</dbReference>
<proteinExistence type="predicted"/>
<feature type="domain" description="HTH luxR-type" evidence="6">
    <location>
        <begin position="145"/>
        <end position="210"/>
    </location>
</feature>
<evidence type="ECO:0000256" key="1">
    <source>
        <dbReference type="ARBA" id="ARBA00022553"/>
    </source>
</evidence>
<evidence type="ECO:0000256" key="4">
    <source>
        <dbReference type="ARBA" id="ARBA00023163"/>
    </source>
</evidence>
<keyword evidence="1 5" id="KW-0597">Phosphoprotein</keyword>
<dbReference type="Pfam" id="PF00196">
    <property type="entry name" value="GerE"/>
    <property type="match status" value="1"/>
</dbReference>
<dbReference type="SUPFAM" id="SSF52172">
    <property type="entry name" value="CheY-like"/>
    <property type="match status" value="1"/>
</dbReference>
<dbReference type="InterPro" id="IPR058245">
    <property type="entry name" value="NreC/VraR/RcsB-like_REC"/>
</dbReference>
<reference evidence="8 9" key="1">
    <citation type="submission" date="2019-03" db="EMBL/GenBank/DDBJ databases">
        <title>Genomic Encyclopedia of Type Strains, Phase IV (KMG-IV): sequencing the most valuable type-strain genomes for metagenomic binning, comparative biology and taxonomic classification.</title>
        <authorList>
            <person name="Goeker M."/>
        </authorList>
    </citation>
    <scope>NUCLEOTIDE SEQUENCE [LARGE SCALE GENOMIC DNA]</scope>
    <source>
        <strain evidence="8 9">DSM 12121</strain>
    </source>
</reference>
<dbReference type="GO" id="GO:0006355">
    <property type="term" value="P:regulation of DNA-templated transcription"/>
    <property type="evidence" value="ECO:0007669"/>
    <property type="project" value="InterPro"/>
</dbReference>
<dbReference type="InterPro" id="IPR039420">
    <property type="entry name" value="WalR-like"/>
</dbReference>